<dbReference type="InterPro" id="IPR007854">
    <property type="entry name" value="Fip1_dom"/>
</dbReference>
<gene>
    <name evidence="7" type="ORF">PAPOLLO_LOCUS20800</name>
</gene>
<evidence type="ECO:0000256" key="5">
    <source>
        <dbReference type="SAM" id="MobiDB-lite"/>
    </source>
</evidence>
<evidence type="ECO:0000256" key="4">
    <source>
        <dbReference type="ARBA" id="ARBA00023242"/>
    </source>
</evidence>
<dbReference type="Pfam" id="PF05182">
    <property type="entry name" value="Fip1"/>
    <property type="match status" value="1"/>
</dbReference>
<comment type="caution">
    <text evidence="7">The sequence shown here is derived from an EMBL/GenBank/DDBJ whole genome shotgun (WGS) entry which is preliminary data.</text>
</comment>
<dbReference type="Proteomes" id="UP000691718">
    <property type="component" value="Unassembled WGS sequence"/>
</dbReference>
<evidence type="ECO:0000259" key="6">
    <source>
        <dbReference type="Pfam" id="PF05182"/>
    </source>
</evidence>
<evidence type="ECO:0000313" key="7">
    <source>
        <dbReference type="EMBL" id="CAG5036367.1"/>
    </source>
</evidence>
<reference evidence="7" key="1">
    <citation type="submission" date="2021-04" db="EMBL/GenBank/DDBJ databases">
        <authorList>
            <person name="Tunstrom K."/>
        </authorList>
    </citation>
    <scope>NUCLEOTIDE SEQUENCE</scope>
</reference>
<feature type="region of interest" description="Disordered" evidence="5">
    <location>
        <begin position="129"/>
        <end position="152"/>
    </location>
</feature>
<dbReference type="InterPro" id="IPR051187">
    <property type="entry name" value="Pre-mRNA_3'-end_processing_reg"/>
</dbReference>
<dbReference type="PANTHER" id="PTHR13484">
    <property type="entry name" value="FIP1-LIKE 1 PROTEIN"/>
    <property type="match status" value="1"/>
</dbReference>
<feature type="compositionally biased region" description="Basic and acidic residues" evidence="5">
    <location>
        <begin position="353"/>
        <end position="421"/>
    </location>
</feature>
<name>A0A8S3XPK1_PARAO</name>
<evidence type="ECO:0000256" key="3">
    <source>
        <dbReference type="ARBA" id="ARBA00022664"/>
    </source>
</evidence>
<evidence type="ECO:0000313" key="8">
    <source>
        <dbReference type="Proteomes" id="UP000691718"/>
    </source>
</evidence>
<feature type="compositionally biased region" description="Basic and acidic residues" evidence="5">
    <location>
        <begin position="70"/>
        <end position="82"/>
    </location>
</feature>
<feature type="compositionally biased region" description="Basic residues" evidence="5">
    <location>
        <begin position="422"/>
        <end position="438"/>
    </location>
</feature>
<evidence type="ECO:0000256" key="2">
    <source>
        <dbReference type="ARBA" id="ARBA00007459"/>
    </source>
</evidence>
<dbReference type="EMBL" id="CAJQZP010001288">
    <property type="protein sequence ID" value="CAG5036367.1"/>
    <property type="molecule type" value="Genomic_DNA"/>
</dbReference>
<comment type="subcellular location">
    <subcellularLocation>
        <location evidence="1">Nucleus</location>
    </subcellularLocation>
</comment>
<feature type="compositionally biased region" description="Basic and acidic residues" evidence="5">
    <location>
        <begin position="439"/>
        <end position="483"/>
    </location>
</feature>
<feature type="compositionally biased region" description="Acidic residues" evidence="5">
    <location>
        <begin position="87"/>
        <end position="100"/>
    </location>
</feature>
<protein>
    <submittedName>
        <fullName evidence="7">(apollo) hypothetical protein</fullName>
    </submittedName>
</protein>
<sequence length="483" mass="55804">MADTAIETAPTDENDDNWLYGESTTDQGENENSEVNDKEQRPSETAGEAGDGEEKEQDDNDGNDEDPQFNDEHFAEVDRDQANGDADSQENADSDSDDSDDVKVTIGEIKSGPQYASLNIKRGVGLVASGATEKPRGGTTTGSKVTLEDLEGPGSINGVPALEFNIDTIEDKPWNKPGADISDYFNYGFNEVTWSAYCERQRRLRVSEAGVGLHVPPPQRAPPHDMRRAAGPMRNDENMQQVMTNNYQARENTIQVMTAERREYGRGGHVREPPPPDYFAAPPPEHYYPPPHAPYEEPWGHPEAGGWAPSEIKELTPGPLAMGPPPPNLAPPHAPAPFPPPYRTHPHAHPHPHPYERERERDRERERERDRERGRDDRDRRERDRREEEEREREMERERERERERSRSMKPDRVREKSYRRERSRSRSRRHKSRSRSPRLRERSRERDRSRERERGQERPRDRERERSTKPKSKEPKDKDEDK</sequence>
<feature type="compositionally biased region" description="Pro residues" evidence="5">
    <location>
        <begin position="275"/>
        <end position="293"/>
    </location>
</feature>
<dbReference type="OrthoDB" id="1917198at2759"/>
<dbReference type="GO" id="GO:0005847">
    <property type="term" value="C:mRNA cleavage and polyadenylation specificity factor complex"/>
    <property type="evidence" value="ECO:0007669"/>
    <property type="project" value="TreeGrafter"/>
</dbReference>
<dbReference type="AlphaFoldDB" id="A0A8S3XPK1"/>
<feature type="region of interest" description="Disordered" evidence="5">
    <location>
        <begin position="266"/>
        <end position="483"/>
    </location>
</feature>
<proteinExistence type="inferred from homology"/>
<dbReference type="GO" id="GO:0006397">
    <property type="term" value="P:mRNA processing"/>
    <property type="evidence" value="ECO:0007669"/>
    <property type="project" value="UniProtKB-KW"/>
</dbReference>
<feature type="domain" description="Pre-mRNA polyadenylation factor Fip1" evidence="6">
    <location>
        <begin position="163"/>
        <end position="205"/>
    </location>
</feature>
<keyword evidence="3" id="KW-0507">mRNA processing</keyword>
<evidence type="ECO:0000256" key="1">
    <source>
        <dbReference type="ARBA" id="ARBA00004123"/>
    </source>
</evidence>
<organism evidence="7 8">
    <name type="scientific">Parnassius apollo</name>
    <name type="common">Apollo butterfly</name>
    <name type="synonym">Papilio apollo</name>
    <dbReference type="NCBI Taxonomy" id="110799"/>
    <lineage>
        <taxon>Eukaryota</taxon>
        <taxon>Metazoa</taxon>
        <taxon>Ecdysozoa</taxon>
        <taxon>Arthropoda</taxon>
        <taxon>Hexapoda</taxon>
        <taxon>Insecta</taxon>
        <taxon>Pterygota</taxon>
        <taxon>Neoptera</taxon>
        <taxon>Endopterygota</taxon>
        <taxon>Lepidoptera</taxon>
        <taxon>Glossata</taxon>
        <taxon>Ditrysia</taxon>
        <taxon>Papilionoidea</taxon>
        <taxon>Papilionidae</taxon>
        <taxon>Parnassiinae</taxon>
        <taxon>Parnassini</taxon>
        <taxon>Parnassius</taxon>
        <taxon>Parnassius</taxon>
    </lineage>
</organism>
<accession>A0A8S3XPK1</accession>
<feature type="region of interest" description="Disordered" evidence="5">
    <location>
        <begin position="1"/>
        <end position="103"/>
    </location>
</feature>
<feature type="compositionally biased region" description="Pro residues" evidence="5">
    <location>
        <begin position="322"/>
        <end position="343"/>
    </location>
</feature>
<dbReference type="PANTHER" id="PTHR13484:SF0">
    <property type="entry name" value="PRE-MRNA 3'-END-PROCESSING FACTOR FIP1"/>
    <property type="match status" value="1"/>
</dbReference>
<keyword evidence="8" id="KW-1185">Reference proteome</keyword>
<feature type="compositionally biased region" description="Acidic residues" evidence="5">
    <location>
        <begin position="50"/>
        <end position="69"/>
    </location>
</feature>
<comment type="similarity">
    <text evidence="2">Belongs to the FIP1 family.</text>
</comment>
<keyword evidence="4" id="KW-0539">Nucleus</keyword>